<dbReference type="EMBL" id="CP061800">
    <property type="protein sequence ID" value="QTA92367.1"/>
    <property type="molecule type" value="Genomic_DNA"/>
</dbReference>
<sequence>MRFLFSPNGVCNPVRRNKSQITNHFHINGHDLPVTTNDESFAFFPNT</sequence>
<evidence type="ECO:0000313" key="1">
    <source>
        <dbReference type="EMBL" id="QTA92367.1"/>
    </source>
</evidence>
<proteinExistence type="predicted"/>
<dbReference type="KEGG" id="dmm:dnm_084460"/>
<protein>
    <submittedName>
        <fullName evidence="1">Uncharacterized protein</fullName>
    </submittedName>
</protein>
<gene>
    <name evidence="1" type="ORF">dnm_084460</name>
</gene>
<dbReference type="AlphaFoldDB" id="A0A975GSW4"/>
<dbReference type="Proteomes" id="UP000663722">
    <property type="component" value="Chromosome"/>
</dbReference>
<accession>A0A975GSW4</accession>
<reference evidence="1" key="1">
    <citation type="journal article" date="2021" name="Microb. Physiol.">
        <title>Proteogenomic Insights into the Physiology of Marine, Sulfate-Reducing, Filamentous Desulfonema limicola and Desulfonema magnum.</title>
        <authorList>
            <person name="Schnaars V."/>
            <person name="Wohlbrand L."/>
            <person name="Scheve S."/>
            <person name="Hinrichs C."/>
            <person name="Reinhardt R."/>
            <person name="Rabus R."/>
        </authorList>
    </citation>
    <scope>NUCLEOTIDE SEQUENCE</scope>
    <source>
        <strain evidence="1">4be13</strain>
    </source>
</reference>
<keyword evidence="2" id="KW-1185">Reference proteome</keyword>
<organism evidence="1 2">
    <name type="scientific">Desulfonema magnum</name>
    <dbReference type="NCBI Taxonomy" id="45655"/>
    <lineage>
        <taxon>Bacteria</taxon>
        <taxon>Pseudomonadati</taxon>
        <taxon>Thermodesulfobacteriota</taxon>
        <taxon>Desulfobacteria</taxon>
        <taxon>Desulfobacterales</taxon>
        <taxon>Desulfococcaceae</taxon>
        <taxon>Desulfonema</taxon>
    </lineage>
</organism>
<evidence type="ECO:0000313" key="2">
    <source>
        <dbReference type="Proteomes" id="UP000663722"/>
    </source>
</evidence>
<name>A0A975GSW4_9BACT</name>